<dbReference type="Proteomes" id="UP000215902">
    <property type="component" value="Unassembled WGS sequence"/>
</dbReference>
<evidence type="ECO:0000256" key="3">
    <source>
        <dbReference type="ARBA" id="ARBA00022942"/>
    </source>
</evidence>
<evidence type="ECO:0000313" key="6">
    <source>
        <dbReference type="Proteomes" id="UP000215902"/>
    </source>
</evidence>
<evidence type="ECO:0000259" key="4">
    <source>
        <dbReference type="PROSITE" id="PS50250"/>
    </source>
</evidence>
<dbReference type="STRING" id="282301.A0A267DU30"/>
<accession>A0A267DU30</accession>
<dbReference type="Gene3D" id="1.25.40.570">
    <property type="match status" value="1"/>
</dbReference>
<keyword evidence="6" id="KW-1185">Reference proteome</keyword>
<dbReference type="InterPro" id="IPR000717">
    <property type="entry name" value="PCI_dom"/>
</dbReference>
<dbReference type="Pfam" id="PF21154">
    <property type="entry name" value="RPN7_PSMD6_C"/>
    <property type="match status" value="1"/>
</dbReference>
<dbReference type="GO" id="GO:0043161">
    <property type="term" value="P:proteasome-mediated ubiquitin-dependent protein catabolic process"/>
    <property type="evidence" value="ECO:0007669"/>
    <property type="project" value="TreeGrafter"/>
</dbReference>
<dbReference type="Pfam" id="PF10602">
    <property type="entry name" value="RPN7"/>
    <property type="match status" value="1"/>
</dbReference>
<comment type="similarity">
    <text evidence="1">Belongs to the proteasome subunit S10 family.</text>
</comment>
<organism evidence="5 6">
    <name type="scientific">Macrostomum lignano</name>
    <dbReference type="NCBI Taxonomy" id="282301"/>
    <lineage>
        <taxon>Eukaryota</taxon>
        <taxon>Metazoa</taxon>
        <taxon>Spiralia</taxon>
        <taxon>Lophotrochozoa</taxon>
        <taxon>Platyhelminthes</taxon>
        <taxon>Rhabditophora</taxon>
        <taxon>Macrostomorpha</taxon>
        <taxon>Macrostomida</taxon>
        <taxon>Macrostomidae</taxon>
        <taxon>Macrostomum</taxon>
    </lineage>
</organism>
<evidence type="ECO:0000256" key="1">
    <source>
        <dbReference type="ARBA" id="ARBA00005717"/>
    </source>
</evidence>
<feature type="domain" description="PCI" evidence="4">
    <location>
        <begin position="5"/>
        <end position="173"/>
    </location>
</feature>
<keyword evidence="3" id="KW-0647">Proteasome</keyword>
<dbReference type="PROSITE" id="PS50250">
    <property type="entry name" value="PCI"/>
    <property type="match status" value="1"/>
</dbReference>
<reference evidence="5 6" key="1">
    <citation type="submission" date="2017-06" db="EMBL/GenBank/DDBJ databases">
        <title>A platform for efficient transgenesis in Macrostomum lignano, a flatworm model organism for stem cell research.</title>
        <authorList>
            <person name="Berezikov E."/>
        </authorList>
    </citation>
    <scope>NUCLEOTIDE SEQUENCE [LARGE SCALE GENOMIC DNA]</scope>
    <source>
        <strain evidence="5">DV1</strain>
        <tissue evidence="5">Whole organism</tissue>
    </source>
</reference>
<sequence>MSVRDFSTAAGLFLETVATFTSYELMDYKDFITYTVMCAMIALDRPDLRDKVVRGSEILQILHSLPEVKAYLDSLYQCHYAEFFRYLAGVEIFLQRDRYLHQHATYYVKEMRIKAYTQQLESYRSLTLDYMAKSFGVSVEFIDKELSRFIAAGRLTCKIDQVSRIIETTRPDSKNHQYQLVIKHGDTLLNRLQKLSRVINI</sequence>
<dbReference type="InterPro" id="IPR019585">
    <property type="entry name" value="Rpn7/CSN1"/>
</dbReference>
<name>A0A267DU30_9PLAT</name>
<dbReference type="SUPFAM" id="SSF46785">
    <property type="entry name" value="Winged helix' DNA-binding domain"/>
    <property type="match status" value="1"/>
</dbReference>
<dbReference type="EMBL" id="NIVC01003181">
    <property type="protein sequence ID" value="PAA52798.1"/>
    <property type="molecule type" value="Genomic_DNA"/>
</dbReference>
<dbReference type="OrthoDB" id="1452at2759"/>
<gene>
    <name evidence="5" type="ORF">BOX15_Mlig012040g1</name>
</gene>
<comment type="caution">
    <text evidence="5">The sequence shown here is derived from an EMBL/GenBank/DDBJ whole genome shotgun (WGS) entry which is preliminary data.</text>
</comment>
<dbReference type="InterPro" id="IPR049549">
    <property type="entry name" value="RPN7_PSMD6_C"/>
</dbReference>
<dbReference type="PANTHER" id="PTHR14145:SF1">
    <property type="entry name" value="26S PROTEASOME NON-ATPASE REGULATORY SUBUNIT 6"/>
    <property type="match status" value="1"/>
</dbReference>
<dbReference type="SMART" id="SM00088">
    <property type="entry name" value="PINT"/>
    <property type="match status" value="1"/>
</dbReference>
<dbReference type="InterPro" id="IPR036390">
    <property type="entry name" value="WH_DNA-bd_sf"/>
</dbReference>
<dbReference type="PANTHER" id="PTHR14145">
    <property type="entry name" value="26S PROTESOME SUBUNIT 6"/>
    <property type="match status" value="1"/>
</dbReference>
<protein>
    <recommendedName>
        <fullName evidence="2">26S proteasome non-ATPase regulatory subunit 6</fullName>
    </recommendedName>
</protein>
<evidence type="ECO:0000313" key="5">
    <source>
        <dbReference type="EMBL" id="PAA52798.1"/>
    </source>
</evidence>
<dbReference type="Pfam" id="PF01399">
    <property type="entry name" value="PCI"/>
    <property type="match status" value="1"/>
</dbReference>
<dbReference type="GO" id="GO:0005838">
    <property type="term" value="C:proteasome regulatory particle"/>
    <property type="evidence" value="ECO:0007669"/>
    <property type="project" value="TreeGrafter"/>
</dbReference>
<dbReference type="AlphaFoldDB" id="A0A267DU30"/>
<evidence type="ECO:0000256" key="2">
    <source>
        <dbReference type="ARBA" id="ARBA00014932"/>
    </source>
</evidence>
<dbReference type="InterPro" id="IPR045135">
    <property type="entry name" value="Rpn7_N"/>
</dbReference>
<proteinExistence type="inferred from homology"/>